<evidence type="ECO:0000256" key="6">
    <source>
        <dbReference type="ARBA" id="ARBA00023146"/>
    </source>
</evidence>
<dbReference type="InterPro" id="IPR004524">
    <property type="entry name" value="Asp-tRNA-ligase_1"/>
</dbReference>
<evidence type="ECO:0000256" key="2">
    <source>
        <dbReference type="ARBA" id="ARBA00022598"/>
    </source>
</evidence>
<reference evidence="8" key="1">
    <citation type="journal article" date="2014" name="Front. Microbiol.">
        <title>High frequency of phylogenetically diverse reductive dehalogenase-homologous genes in deep subseafloor sedimentary metagenomes.</title>
        <authorList>
            <person name="Kawai M."/>
            <person name="Futagami T."/>
            <person name="Toyoda A."/>
            <person name="Takaki Y."/>
            <person name="Nishi S."/>
            <person name="Hori S."/>
            <person name="Arai W."/>
            <person name="Tsubouchi T."/>
            <person name="Morono Y."/>
            <person name="Uchiyama I."/>
            <person name="Ito T."/>
            <person name="Fujiyama A."/>
            <person name="Inagaki F."/>
            <person name="Takami H."/>
        </authorList>
    </citation>
    <scope>NUCLEOTIDE SEQUENCE</scope>
    <source>
        <strain evidence="8">Expedition CK06-06</strain>
    </source>
</reference>
<gene>
    <name evidence="8" type="ORF">S01H1_09918</name>
</gene>
<organism evidence="8">
    <name type="scientific">marine sediment metagenome</name>
    <dbReference type="NCBI Taxonomy" id="412755"/>
    <lineage>
        <taxon>unclassified sequences</taxon>
        <taxon>metagenomes</taxon>
        <taxon>ecological metagenomes</taxon>
    </lineage>
</organism>
<dbReference type="InterPro" id="IPR047089">
    <property type="entry name" value="Asp-tRNA-ligase_1_N"/>
</dbReference>
<dbReference type="InterPro" id="IPR045864">
    <property type="entry name" value="aa-tRNA-synth_II/BPL/LPL"/>
</dbReference>
<evidence type="ECO:0000256" key="3">
    <source>
        <dbReference type="ARBA" id="ARBA00022741"/>
    </source>
</evidence>
<dbReference type="Gene3D" id="3.30.930.10">
    <property type="entry name" value="Bira Bifunctional Protein, Domain 2"/>
    <property type="match status" value="1"/>
</dbReference>
<feature type="non-terminal residue" evidence="8">
    <location>
        <position position="1"/>
    </location>
</feature>
<protein>
    <recommendedName>
        <fullName evidence="7">Aminoacyl-transfer RNA synthetases class-II family profile domain-containing protein</fullName>
    </recommendedName>
</protein>
<feature type="domain" description="Aminoacyl-transfer RNA synthetases class-II family profile" evidence="7">
    <location>
        <begin position="97"/>
        <end position="444"/>
    </location>
</feature>
<dbReference type="InterPro" id="IPR004115">
    <property type="entry name" value="GAD-like_sf"/>
</dbReference>
<keyword evidence="3" id="KW-0547">Nucleotide-binding</keyword>
<dbReference type="InterPro" id="IPR006195">
    <property type="entry name" value="aa-tRNA-synth_II"/>
</dbReference>
<dbReference type="PANTHER" id="PTHR22594:SF5">
    <property type="entry name" value="ASPARTATE--TRNA LIGASE, MITOCHONDRIAL"/>
    <property type="match status" value="1"/>
</dbReference>
<dbReference type="GO" id="GO:0005737">
    <property type="term" value="C:cytoplasm"/>
    <property type="evidence" value="ECO:0007669"/>
    <property type="project" value="InterPro"/>
</dbReference>
<dbReference type="PROSITE" id="PS50862">
    <property type="entry name" value="AA_TRNA_LIGASE_II"/>
    <property type="match status" value="1"/>
</dbReference>
<evidence type="ECO:0000256" key="4">
    <source>
        <dbReference type="ARBA" id="ARBA00022840"/>
    </source>
</evidence>
<sequence>APADEDVLHGLRSEYCIQVTGTVRPRPEGTVNTDLPTGAVEVVASGVNVMSPSASLPFQIDERVDIDESKRLQYRYLDMRRTRMAENLKARSKAIGAMRRVMDRDGFLEVETPTLIASTPEGARDMLVPSRLRPGKFYALPQSPQLFKQLLMIGGVERYYQVAKCYRDEDFRADRQIEFTQLDLEGSFWGQDDVLQELELIVAEVVKELKDEDVALPLRRMTYAAAMERFGTDKPDLRFGMEITDLSAVFSDTQFKAFAGVLESGGTVRGINGGRLELSRSGLDGLVARAQELGAKGLVWMVVEEDGTLRSPVTKFLSKSETDGLRATLSAGVGDTLLIAADEVGAVAKVLGQIRLDIGQPEGNDELAFAFVVDFPVFDVNEDGSLSPAHHPFTDPGDLATLVDSPEAAISKAYDLVLNGSELGSGSVRIHDPEVQAKVFEVMD</sequence>
<evidence type="ECO:0000256" key="5">
    <source>
        <dbReference type="ARBA" id="ARBA00022917"/>
    </source>
</evidence>
<comment type="similarity">
    <text evidence="1">Belongs to the class-II aminoacyl-tRNA synthetase family. Type 1 subfamily.</text>
</comment>
<keyword evidence="5" id="KW-0648">Protein biosynthesis</keyword>
<dbReference type="InterPro" id="IPR004364">
    <property type="entry name" value="Aa-tRNA-synt_II"/>
</dbReference>
<dbReference type="NCBIfam" id="NF001750">
    <property type="entry name" value="PRK00476.1"/>
    <property type="match status" value="1"/>
</dbReference>
<dbReference type="Gene3D" id="2.40.50.140">
    <property type="entry name" value="Nucleic acid-binding proteins"/>
    <property type="match status" value="1"/>
</dbReference>
<dbReference type="InterPro" id="IPR002312">
    <property type="entry name" value="Asp/Asn-tRNA-synth_IIb"/>
</dbReference>
<dbReference type="Pfam" id="PF02938">
    <property type="entry name" value="GAD"/>
    <property type="match status" value="1"/>
</dbReference>
<dbReference type="SUPFAM" id="SSF50249">
    <property type="entry name" value="Nucleic acid-binding proteins"/>
    <property type="match status" value="1"/>
</dbReference>
<feature type="non-terminal residue" evidence="8">
    <location>
        <position position="444"/>
    </location>
</feature>
<keyword evidence="6" id="KW-0030">Aminoacyl-tRNA synthetase</keyword>
<dbReference type="CDD" id="cd04317">
    <property type="entry name" value="EcAspRS_like_N"/>
    <property type="match status" value="1"/>
</dbReference>
<evidence type="ECO:0000256" key="1">
    <source>
        <dbReference type="ARBA" id="ARBA00006303"/>
    </source>
</evidence>
<keyword evidence="2" id="KW-0436">Ligase</keyword>
<comment type="caution">
    <text evidence="8">The sequence shown here is derived from an EMBL/GenBank/DDBJ whole genome shotgun (WGS) entry which is preliminary data.</text>
</comment>
<dbReference type="EMBL" id="BARS01005065">
    <property type="protein sequence ID" value="GAF68195.1"/>
    <property type="molecule type" value="Genomic_DNA"/>
</dbReference>
<dbReference type="SUPFAM" id="SSF55261">
    <property type="entry name" value="GAD domain-like"/>
    <property type="match status" value="1"/>
</dbReference>
<name>X0SWL2_9ZZZZ</name>
<dbReference type="PRINTS" id="PR01042">
    <property type="entry name" value="TRNASYNTHASP"/>
</dbReference>
<dbReference type="Gene3D" id="3.30.1360.30">
    <property type="entry name" value="GAD-like domain"/>
    <property type="match status" value="1"/>
</dbReference>
<dbReference type="AlphaFoldDB" id="X0SWL2"/>
<evidence type="ECO:0000259" key="7">
    <source>
        <dbReference type="PROSITE" id="PS50862"/>
    </source>
</evidence>
<keyword evidence="4" id="KW-0067">ATP-binding</keyword>
<dbReference type="GO" id="GO:0006422">
    <property type="term" value="P:aspartyl-tRNA aminoacylation"/>
    <property type="evidence" value="ECO:0007669"/>
    <property type="project" value="TreeGrafter"/>
</dbReference>
<proteinExistence type="inferred from homology"/>
<dbReference type="SUPFAM" id="SSF55681">
    <property type="entry name" value="Class II aaRS and biotin synthetases"/>
    <property type="match status" value="1"/>
</dbReference>
<dbReference type="InterPro" id="IPR029351">
    <property type="entry name" value="GAD_dom"/>
</dbReference>
<dbReference type="Pfam" id="PF00152">
    <property type="entry name" value="tRNA-synt_2"/>
    <property type="match status" value="1"/>
</dbReference>
<dbReference type="PANTHER" id="PTHR22594">
    <property type="entry name" value="ASPARTYL/LYSYL-TRNA SYNTHETASE"/>
    <property type="match status" value="1"/>
</dbReference>
<dbReference type="NCBIfam" id="TIGR00459">
    <property type="entry name" value="aspS_bact"/>
    <property type="match status" value="1"/>
</dbReference>
<evidence type="ECO:0000313" key="8">
    <source>
        <dbReference type="EMBL" id="GAF68195.1"/>
    </source>
</evidence>
<accession>X0SWL2</accession>
<dbReference type="GO" id="GO:0004815">
    <property type="term" value="F:aspartate-tRNA ligase activity"/>
    <property type="evidence" value="ECO:0007669"/>
    <property type="project" value="TreeGrafter"/>
</dbReference>
<dbReference type="GO" id="GO:0005524">
    <property type="term" value="F:ATP binding"/>
    <property type="evidence" value="ECO:0007669"/>
    <property type="project" value="UniProtKB-KW"/>
</dbReference>
<dbReference type="InterPro" id="IPR012340">
    <property type="entry name" value="NA-bd_OB-fold"/>
</dbReference>